<evidence type="ECO:0000313" key="1">
    <source>
        <dbReference type="EMBL" id="NHN55958.1"/>
    </source>
</evidence>
<organism evidence="1 2">
    <name type="scientific">Metallococcus carri</name>
    <dbReference type="NCBI Taxonomy" id="1656884"/>
    <lineage>
        <taxon>Bacteria</taxon>
        <taxon>Bacillati</taxon>
        <taxon>Actinomycetota</taxon>
        <taxon>Actinomycetes</taxon>
        <taxon>Micrococcales</taxon>
        <taxon>Dermacoccaceae</taxon>
        <taxon>Metallococcus</taxon>
    </lineage>
</organism>
<dbReference type="Gene3D" id="3.30.2010.20">
    <property type="match status" value="1"/>
</dbReference>
<dbReference type="AlphaFoldDB" id="A0A967B0B3"/>
<accession>A0A967B0B3</accession>
<gene>
    <name evidence="1" type="ORF">G9U51_09240</name>
</gene>
<dbReference type="CDD" id="cd12952">
    <property type="entry name" value="MMP_ACEL2062"/>
    <property type="match status" value="1"/>
</dbReference>
<dbReference type="SUPFAM" id="SSF55486">
    <property type="entry name" value="Metalloproteases ('zincins'), catalytic domain"/>
    <property type="match status" value="1"/>
</dbReference>
<reference evidence="1" key="1">
    <citation type="submission" date="2020-03" db="EMBL/GenBank/DDBJ databases">
        <title>Draft sequencing of Calidifontibacter sp. DB0510.</title>
        <authorList>
            <person name="Kim D.-U."/>
        </authorList>
    </citation>
    <scope>NUCLEOTIDE SEQUENCE</scope>
    <source>
        <strain evidence="1">DB0510</strain>
    </source>
</reference>
<dbReference type="Proteomes" id="UP000744769">
    <property type="component" value="Unassembled WGS sequence"/>
</dbReference>
<evidence type="ECO:0000313" key="2">
    <source>
        <dbReference type="Proteomes" id="UP000744769"/>
    </source>
</evidence>
<dbReference type="Pfam" id="PF06262">
    <property type="entry name" value="Zincin_1"/>
    <property type="match status" value="1"/>
</dbReference>
<dbReference type="InterPro" id="IPR038555">
    <property type="entry name" value="Zincin_1_sf"/>
</dbReference>
<name>A0A967B0B3_9MICO</name>
<proteinExistence type="predicted"/>
<dbReference type="EMBL" id="JAAOIV010000006">
    <property type="protein sequence ID" value="NHN55958.1"/>
    <property type="molecule type" value="Genomic_DNA"/>
</dbReference>
<dbReference type="InterPro" id="IPR010428">
    <property type="entry name" value="Zincin_1"/>
</dbReference>
<sequence length="121" mass="13697">MITLSDEDFDACVDDALDSIPTQLTDRLDNVAVLIEDEPSADQLPPEGTLFGLYVGTPLPQRMSGWEYGALPDRIYIFRGPLRRACRSVPELREQIRVTVLHEIGHYFGIDDDRLHELGWA</sequence>
<keyword evidence="2" id="KW-1185">Reference proteome</keyword>
<dbReference type="RefSeq" id="WP_166196281.1">
    <property type="nucleotide sequence ID" value="NZ_JAAOIV010000006.1"/>
</dbReference>
<protein>
    <submittedName>
        <fullName evidence="1">Metallopeptidase family protein</fullName>
    </submittedName>
</protein>
<comment type="caution">
    <text evidence="1">The sequence shown here is derived from an EMBL/GenBank/DDBJ whole genome shotgun (WGS) entry which is preliminary data.</text>
</comment>